<dbReference type="AlphaFoldDB" id="A0A5K1K3D5"/>
<evidence type="ECO:0000259" key="1">
    <source>
        <dbReference type="Pfam" id="PF14200"/>
    </source>
</evidence>
<dbReference type="InterPro" id="IPR000772">
    <property type="entry name" value="Ricin_B_lectin"/>
</dbReference>
<accession>A0A5K1K3D5</accession>
<name>A0A5K1K3D5_9APHY</name>
<dbReference type="InterPro" id="IPR035992">
    <property type="entry name" value="Ricin_B-like_lectins"/>
</dbReference>
<gene>
    <name evidence="2" type="primary">I1RUG2</name>
</gene>
<dbReference type="EMBL" id="LR727541">
    <property type="protein sequence ID" value="VWO99300.1"/>
    <property type="molecule type" value="Genomic_DNA"/>
</dbReference>
<protein>
    <submittedName>
        <fullName evidence="2">Protein kinase domain-containing protein</fullName>
    </submittedName>
</protein>
<sequence>MVAIVSNQVYKIVCPMSGTVLDISGDNKSLVGNDWQATDRQKWLVVMEEGWWVVKNVATGLYVGIEGVAVNNLSAIAMLFVPNTRFTLDLYGGNAAPGTHVEVWEKLTPGPTQKWCFERVENGECRRPSLESVHSSSSPNAFMCMPLPILAGACQC</sequence>
<organism evidence="2">
    <name type="scientific">Ganoderma boninense</name>
    <dbReference type="NCBI Taxonomy" id="34458"/>
    <lineage>
        <taxon>Eukaryota</taxon>
        <taxon>Fungi</taxon>
        <taxon>Dikarya</taxon>
        <taxon>Basidiomycota</taxon>
        <taxon>Agaricomycotina</taxon>
        <taxon>Agaricomycetes</taxon>
        <taxon>Polyporales</taxon>
        <taxon>Polyporaceae</taxon>
        <taxon>Ganoderma</taxon>
    </lineage>
</organism>
<evidence type="ECO:0000313" key="2">
    <source>
        <dbReference type="EMBL" id="VWO99300.1"/>
    </source>
</evidence>
<dbReference type="GO" id="GO:0016301">
    <property type="term" value="F:kinase activity"/>
    <property type="evidence" value="ECO:0007669"/>
    <property type="project" value="UniProtKB-KW"/>
</dbReference>
<dbReference type="Pfam" id="PF14200">
    <property type="entry name" value="RicinB_lectin_2"/>
    <property type="match status" value="1"/>
</dbReference>
<dbReference type="Gene3D" id="2.80.10.50">
    <property type="match status" value="1"/>
</dbReference>
<reference evidence="2" key="1">
    <citation type="submission" date="2019-10" db="EMBL/GenBank/DDBJ databases">
        <authorList>
            <person name="Nor Muhammad N."/>
        </authorList>
    </citation>
    <scope>NUCLEOTIDE SEQUENCE</scope>
</reference>
<feature type="domain" description="Ricin B lectin" evidence="1">
    <location>
        <begin position="6"/>
        <end position="74"/>
    </location>
</feature>
<proteinExistence type="predicted"/>
<dbReference type="SUPFAM" id="SSF50370">
    <property type="entry name" value="Ricin B-like lectins"/>
    <property type="match status" value="1"/>
</dbReference>
<dbReference type="CDD" id="cd23422">
    <property type="entry name" value="beta-trefoil_Ricin_MPL_CNL"/>
    <property type="match status" value="1"/>
</dbReference>
<keyword evidence="2" id="KW-0418">Kinase</keyword>
<keyword evidence="2" id="KW-0808">Transferase</keyword>